<feature type="transmembrane region" description="Helical" evidence="1">
    <location>
        <begin position="63"/>
        <end position="86"/>
    </location>
</feature>
<dbReference type="RefSeq" id="WP_347919881.1">
    <property type="nucleotide sequence ID" value="NZ_JBDXMX010000002.1"/>
</dbReference>
<keyword evidence="1" id="KW-0812">Transmembrane</keyword>
<evidence type="ECO:0000313" key="2">
    <source>
        <dbReference type="EMBL" id="MEO9247347.1"/>
    </source>
</evidence>
<comment type="caution">
    <text evidence="2">The sequence shown here is derived from an EMBL/GenBank/DDBJ whole genome shotgun (WGS) entry which is preliminary data.</text>
</comment>
<reference evidence="2 3" key="1">
    <citation type="submission" date="2024-05" db="EMBL/GenBank/DDBJ databases">
        <authorList>
            <person name="Yi C."/>
        </authorList>
    </citation>
    <scope>NUCLEOTIDE SEQUENCE [LARGE SCALE GENOMIC DNA]</scope>
    <source>
        <strain evidence="2 3">XS13</strain>
    </source>
</reference>
<name>A0ABV0IIN4_9MICC</name>
<evidence type="ECO:0000256" key="1">
    <source>
        <dbReference type="SAM" id="Phobius"/>
    </source>
</evidence>
<proteinExistence type="predicted"/>
<organism evidence="2 3">
    <name type="scientific">Citricoccus nitrophenolicus</name>
    <dbReference type="NCBI Taxonomy" id="863575"/>
    <lineage>
        <taxon>Bacteria</taxon>
        <taxon>Bacillati</taxon>
        <taxon>Actinomycetota</taxon>
        <taxon>Actinomycetes</taxon>
        <taxon>Micrococcales</taxon>
        <taxon>Micrococcaceae</taxon>
        <taxon>Citricoccus</taxon>
    </lineage>
</organism>
<accession>A0ABV0IIN4</accession>
<protein>
    <submittedName>
        <fullName evidence="2">Uncharacterized protein</fullName>
    </submittedName>
</protein>
<feature type="transmembrane region" description="Helical" evidence="1">
    <location>
        <begin position="93"/>
        <end position="112"/>
    </location>
</feature>
<gene>
    <name evidence="2" type="ORF">ABDK96_06615</name>
</gene>
<keyword evidence="3" id="KW-1185">Reference proteome</keyword>
<keyword evidence="1" id="KW-1133">Transmembrane helix</keyword>
<evidence type="ECO:0000313" key="3">
    <source>
        <dbReference type="Proteomes" id="UP001484097"/>
    </source>
</evidence>
<feature type="transmembrane region" description="Helical" evidence="1">
    <location>
        <begin position="118"/>
        <end position="136"/>
    </location>
</feature>
<dbReference type="EMBL" id="JBDXMX010000002">
    <property type="protein sequence ID" value="MEO9247347.1"/>
    <property type="molecule type" value="Genomic_DNA"/>
</dbReference>
<keyword evidence="1" id="KW-0472">Membrane</keyword>
<sequence length="157" mass="16634">MTTPIPVKPSRRTRPASGPRARLKMSLYGFLVAWLTPNLVMAGLVLVLNLIPALQSYGSLAPLLTVVGVAGMVIGLPLCLLVNWLFRHKTNQWIHVLGYALVGMLYGLAVLFSGAGGLVPMLIPVVGFPAAILMALGRTFARPLVSVVRPEAPAATA</sequence>
<feature type="transmembrane region" description="Helical" evidence="1">
    <location>
        <begin position="27"/>
        <end position="51"/>
    </location>
</feature>
<dbReference type="Proteomes" id="UP001484097">
    <property type="component" value="Unassembled WGS sequence"/>
</dbReference>